<keyword evidence="3" id="KW-1185">Reference proteome</keyword>
<sequence>MSDMPSHRDQDLSVPDVDPVETPFKRRLALAVALIALFGSVLGYAANLAGTREDEAAREAQRNATLAMSQQSAAAAEYYDHLGGFAAVAAFKQRQDIADARADLLSISGESANADHWKQAYGRLADLAPKLQNETSFQNSARVEAAKSIVKPTLARLHQQASHQVAADWGDKASAYIGGITLLAISLALLGLSATITPRIRPLFCWPAAGITLVTLFGFMVVVLKPVPHISESAMKAVAEGDRLTALGEHQKAMVAYTRAIRDTNKYAAAYQRRAAARALSETPDSLYVISVISPKARKENIADLDRAMQYGDKTLLDLVNQGANYFHLADYSKSEELTRQALSLNGDLPIPRLNLALAMSAQGRKKEAEKEFRRAIAIFEKRSPLERRELYASARTVLETLLLQQPGRLDSVRSFQGLLVESEAAALLPGTRIPAGSASVPQLGLSFDGPEIDVSMTYKDIPQNALVSKIFYFRRNPDSAWIQRHDLRTFERFNLKEDGSAQWDGLIELRCPSAGDYRVDLYVNDRRLATAQTTRQSKSGNLRAYADPFGGFTLCQPVTWKSSTNIAGRLSLESPDRAQRLTVQAVPLALPVEEGEKLSEAAIAKVGNRFQAEAIRTDRLASAVIGGASGALEKYEMKKGRTAFVWASIQSDGMLRTLVGEYRAGLDDQLIVDLLRRIKFSPRRAA</sequence>
<feature type="transmembrane region" description="Helical" evidence="1">
    <location>
        <begin position="204"/>
        <end position="224"/>
    </location>
</feature>
<dbReference type="RefSeq" id="WP_189969455.1">
    <property type="nucleotide sequence ID" value="NZ_BMVL01000006.1"/>
</dbReference>
<keyword evidence="1" id="KW-0472">Membrane</keyword>
<feature type="transmembrane region" description="Helical" evidence="1">
    <location>
        <begin position="28"/>
        <end position="46"/>
    </location>
</feature>
<name>A0ABS4LFT5_STRAV</name>
<protein>
    <submittedName>
        <fullName evidence="2">Tetratricopeptide (TPR) repeat protein</fullName>
    </submittedName>
</protein>
<keyword evidence="1" id="KW-0812">Transmembrane</keyword>
<evidence type="ECO:0000313" key="2">
    <source>
        <dbReference type="EMBL" id="MBP2040893.1"/>
    </source>
</evidence>
<dbReference type="SUPFAM" id="SSF48452">
    <property type="entry name" value="TPR-like"/>
    <property type="match status" value="1"/>
</dbReference>
<keyword evidence="1" id="KW-1133">Transmembrane helix</keyword>
<dbReference type="InterPro" id="IPR011990">
    <property type="entry name" value="TPR-like_helical_dom_sf"/>
</dbReference>
<dbReference type="EMBL" id="JAGGLQ010000020">
    <property type="protein sequence ID" value="MBP2040893.1"/>
    <property type="molecule type" value="Genomic_DNA"/>
</dbReference>
<reference evidence="2 3" key="1">
    <citation type="submission" date="2021-03" db="EMBL/GenBank/DDBJ databases">
        <title>Genomic Encyclopedia of Type Strains, Phase IV (KMG-IV): sequencing the most valuable type-strain genomes for metagenomic binning, comparative biology and taxonomic classification.</title>
        <authorList>
            <person name="Goeker M."/>
        </authorList>
    </citation>
    <scope>NUCLEOTIDE SEQUENCE [LARGE SCALE GENOMIC DNA]</scope>
    <source>
        <strain evidence="2 3">DSM 40526</strain>
    </source>
</reference>
<dbReference type="Gene3D" id="1.25.40.10">
    <property type="entry name" value="Tetratricopeptide repeat domain"/>
    <property type="match status" value="1"/>
</dbReference>
<evidence type="ECO:0000313" key="3">
    <source>
        <dbReference type="Proteomes" id="UP001519310"/>
    </source>
</evidence>
<feature type="transmembrane region" description="Helical" evidence="1">
    <location>
        <begin position="173"/>
        <end position="192"/>
    </location>
</feature>
<comment type="caution">
    <text evidence="2">The sequence shown here is derived from an EMBL/GenBank/DDBJ whole genome shotgun (WGS) entry which is preliminary data.</text>
</comment>
<proteinExistence type="predicted"/>
<organism evidence="2 3">
    <name type="scientific">Streptomyces avidinii</name>
    <dbReference type="NCBI Taxonomy" id="1895"/>
    <lineage>
        <taxon>Bacteria</taxon>
        <taxon>Bacillati</taxon>
        <taxon>Actinomycetota</taxon>
        <taxon>Actinomycetes</taxon>
        <taxon>Kitasatosporales</taxon>
        <taxon>Streptomycetaceae</taxon>
        <taxon>Streptomyces</taxon>
    </lineage>
</organism>
<gene>
    <name evidence="2" type="ORF">J2Z77_006750</name>
</gene>
<evidence type="ECO:0000256" key="1">
    <source>
        <dbReference type="SAM" id="Phobius"/>
    </source>
</evidence>
<dbReference type="Proteomes" id="UP001519310">
    <property type="component" value="Unassembled WGS sequence"/>
</dbReference>
<accession>A0ABS4LFT5</accession>